<keyword evidence="4" id="KW-0997">Cell inner membrane</keyword>
<accession>A0ABR8TP56</accession>
<gene>
    <name evidence="11" type="ORF">H9642_10145</name>
</gene>
<evidence type="ECO:0000313" key="12">
    <source>
        <dbReference type="Proteomes" id="UP000611945"/>
    </source>
</evidence>
<dbReference type="Pfam" id="PF05957">
    <property type="entry name" value="DUF883"/>
    <property type="match status" value="1"/>
</dbReference>
<evidence type="ECO:0000256" key="1">
    <source>
        <dbReference type="ARBA" id="ARBA00004377"/>
    </source>
</evidence>
<evidence type="ECO:0000256" key="2">
    <source>
        <dbReference type="ARBA" id="ARBA00010423"/>
    </source>
</evidence>
<evidence type="ECO:0000256" key="8">
    <source>
        <dbReference type="SAM" id="MobiDB-lite"/>
    </source>
</evidence>
<name>A0ABR8TP56_9PSED</name>
<organism evidence="11 12">
    <name type="scientific">Serpens gallinarum</name>
    <dbReference type="NCBI Taxonomy" id="2763075"/>
    <lineage>
        <taxon>Bacteria</taxon>
        <taxon>Pseudomonadati</taxon>
        <taxon>Pseudomonadota</taxon>
        <taxon>Gammaproteobacteria</taxon>
        <taxon>Pseudomonadales</taxon>
        <taxon>Pseudomonadaceae</taxon>
        <taxon>Pseudomonas</taxon>
    </lineage>
</organism>
<feature type="domain" description="DUF883" evidence="9">
    <location>
        <begin position="43"/>
        <end position="89"/>
    </location>
</feature>
<dbReference type="EMBL" id="JACSQG010000004">
    <property type="protein sequence ID" value="MBD7977551.1"/>
    <property type="molecule type" value="Genomic_DNA"/>
</dbReference>
<evidence type="ECO:0000256" key="3">
    <source>
        <dbReference type="ARBA" id="ARBA00022475"/>
    </source>
</evidence>
<feature type="compositionally biased region" description="Basic and acidic residues" evidence="8">
    <location>
        <begin position="26"/>
        <end position="38"/>
    </location>
</feature>
<keyword evidence="5" id="KW-0812">Transmembrane</keyword>
<evidence type="ECO:0000313" key="11">
    <source>
        <dbReference type="EMBL" id="MBD7977551.1"/>
    </source>
</evidence>
<evidence type="ECO:0000256" key="6">
    <source>
        <dbReference type="ARBA" id="ARBA00022989"/>
    </source>
</evidence>
<comment type="caution">
    <text evidence="11">The sequence shown here is derived from an EMBL/GenBank/DDBJ whole genome shotgun (WGS) entry which is preliminary data.</text>
</comment>
<keyword evidence="12" id="KW-1185">Reference proteome</keyword>
<dbReference type="InterPro" id="IPR043605">
    <property type="entry name" value="DUF883_C"/>
</dbReference>
<dbReference type="InterPro" id="IPR010279">
    <property type="entry name" value="YqjD/ElaB"/>
</dbReference>
<dbReference type="Pfam" id="PF19029">
    <property type="entry name" value="DUF883_C"/>
    <property type="match status" value="1"/>
</dbReference>
<feature type="compositionally biased region" description="Polar residues" evidence="8">
    <location>
        <begin position="9"/>
        <end position="25"/>
    </location>
</feature>
<evidence type="ECO:0000259" key="10">
    <source>
        <dbReference type="Pfam" id="PF19029"/>
    </source>
</evidence>
<keyword evidence="7" id="KW-0472">Membrane</keyword>
<feature type="domain" description="DUF883" evidence="10">
    <location>
        <begin position="105"/>
        <end position="134"/>
    </location>
</feature>
<feature type="region of interest" description="Disordered" evidence="8">
    <location>
        <begin position="1"/>
        <end position="38"/>
    </location>
</feature>
<dbReference type="RefSeq" id="WP_251836324.1">
    <property type="nucleotide sequence ID" value="NZ_JACSQG010000004.1"/>
</dbReference>
<dbReference type="PANTHER" id="PTHR35893">
    <property type="entry name" value="INNER MEMBRANE PROTEIN-RELATED"/>
    <property type="match status" value="1"/>
</dbReference>
<evidence type="ECO:0000256" key="4">
    <source>
        <dbReference type="ARBA" id="ARBA00022519"/>
    </source>
</evidence>
<evidence type="ECO:0000256" key="5">
    <source>
        <dbReference type="ARBA" id="ARBA00022692"/>
    </source>
</evidence>
<dbReference type="InterPro" id="IPR043604">
    <property type="entry name" value="DUF883_N"/>
</dbReference>
<proteinExistence type="inferred from homology"/>
<sequence length="135" mass="15027">MALNDPFDPSQQPDTSSSFDTQSRSPIDKEAHRRNLHDAQRALRAEFQTLIGDAERLLNQTKDSAGGQTEELRGKITENIERAKSMLKDSEASMREQGQAARQATEDYLYTHPWQSLGIAAGVGFLLGLLTAPRR</sequence>
<dbReference type="PANTHER" id="PTHR35893:SF3">
    <property type="entry name" value="INNER MEMBRANE PROTEIN"/>
    <property type="match status" value="1"/>
</dbReference>
<reference evidence="11 12" key="1">
    <citation type="submission" date="2020-08" db="EMBL/GenBank/DDBJ databases">
        <title>A Genomic Blueprint of the Chicken Gut Microbiome.</title>
        <authorList>
            <person name="Gilroy R."/>
            <person name="Ravi A."/>
            <person name="Getino M."/>
            <person name="Pursley I."/>
            <person name="Horton D.L."/>
            <person name="Alikhan N.-F."/>
            <person name="Baker D."/>
            <person name="Gharbi K."/>
            <person name="Hall N."/>
            <person name="Watson M."/>
            <person name="Adriaenssens E.M."/>
            <person name="Foster-Nyarko E."/>
            <person name="Jarju S."/>
            <person name="Secka A."/>
            <person name="Antonio M."/>
            <person name="Oren A."/>
            <person name="Chaudhuri R."/>
            <person name="La Ragione R.M."/>
            <person name="Hildebrand F."/>
            <person name="Pallen M.J."/>
        </authorList>
    </citation>
    <scope>NUCLEOTIDE SEQUENCE [LARGE SCALE GENOMIC DNA]</scope>
    <source>
        <strain evidence="11 12">Sa2CUA2</strain>
    </source>
</reference>
<keyword evidence="3" id="KW-1003">Cell membrane</keyword>
<comment type="subcellular location">
    <subcellularLocation>
        <location evidence="1">Cell inner membrane</location>
        <topology evidence="1">Single-pass membrane protein</topology>
    </subcellularLocation>
</comment>
<keyword evidence="6" id="KW-1133">Transmembrane helix</keyword>
<protein>
    <submittedName>
        <fullName evidence="11">DUF883 domain-containing protein</fullName>
    </submittedName>
</protein>
<comment type="similarity">
    <text evidence="2">Belongs to the ElaB/YgaM/YqjD family.</text>
</comment>
<evidence type="ECO:0000256" key="7">
    <source>
        <dbReference type="ARBA" id="ARBA00023136"/>
    </source>
</evidence>
<dbReference type="Proteomes" id="UP000611945">
    <property type="component" value="Unassembled WGS sequence"/>
</dbReference>
<evidence type="ECO:0000259" key="9">
    <source>
        <dbReference type="Pfam" id="PF05957"/>
    </source>
</evidence>